<dbReference type="UniPathway" id="UPA00109">
    <property type="reaction ID" value="UER00182"/>
</dbReference>
<dbReference type="PRINTS" id="PR00476">
    <property type="entry name" value="PHFRCTKINASE"/>
</dbReference>
<feature type="domain" description="Phosphofructokinase" evidence="11">
    <location>
        <begin position="332"/>
        <end position="646"/>
    </location>
</feature>
<dbReference type="GO" id="GO:0046872">
    <property type="term" value="F:metal ion binding"/>
    <property type="evidence" value="ECO:0007669"/>
    <property type="project" value="UniProtKB-KW"/>
</dbReference>
<dbReference type="InterPro" id="IPR050929">
    <property type="entry name" value="PFKA"/>
</dbReference>
<dbReference type="EMBL" id="AGNL01015134">
    <property type="protein sequence ID" value="EJK66263.1"/>
    <property type="molecule type" value="Genomic_DNA"/>
</dbReference>
<keyword evidence="7" id="KW-0067">ATP-binding</keyword>
<dbReference type="OrthoDB" id="537915at2759"/>
<comment type="function">
    <text evidence="2">Catalyzes the phosphorylation of D-fructose 6-phosphate to fructose 1,6-bisphosphate by ATP, the first committing step of glycolysis.</text>
</comment>
<dbReference type="GO" id="GO:0005737">
    <property type="term" value="C:cytoplasm"/>
    <property type="evidence" value="ECO:0007669"/>
    <property type="project" value="UniProtKB-ARBA"/>
</dbReference>
<comment type="cofactor">
    <cofactor evidence="1">
        <name>Mg(2+)</name>
        <dbReference type="ChEBI" id="CHEBI:18420"/>
    </cofactor>
</comment>
<dbReference type="NCBIfam" id="NF005301">
    <property type="entry name" value="PRK06830.1"/>
    <property type="match status" value="1"/>
</dbReference>
<dbReference type="Proteomes" id="UP000266841">
    <property type="component" value="Unassembled WGS sequence"/>
</dbReference>
<evidence type="ECO:0000256" key="2">
    <source>
        <dbReference type="ARBA" id="ARBA00002659"/>
    </source>
</evidence>
<keyword evidence="4" id="KW-0479">Metal-binding</keyword>
<evidence type="ECO:0000256" key="4">
    <source>
        <dbReference type="ARBA" id="ARBA00022723"/>
    </source>
</evidence>
<dbReference type="InterPro" id="IPR022953">
    <property type="entry name" value="ATP_PFK"/>
</dbReference>
<dbReference type="eggNOG" id="KOG2440">
    <property type="taxonomic scope" value="Eukaryota"/>
</dbReference>
<evidence type="ECO:0000313" key="13">
    <source>
        <dbReference type="Proteomes" id="UP000266841"/>
    </source>
</evidence>
<keyword evidence="13" id="KW-1185">Reference proteome</keyword>
<evidence type="ECO:0000256" key="3">
    <source>
        <dbReference type="ARBA" id="ARBA00022679"/>
    </source>
</evidence>
<evidence type="ECO:0000256" key="6">
    <source>
        <dbReference type="ARBA" id="ARBA00022777"/>
    </source>
</evidence>
<keyword evidence="8" id="KW-0460">Magnesium</keyword>
<dbReference type="PANTHER" id="PTHR45770">
    <property type="entry name" value="ATP-DEPENDENT 6-PHOSPHOFRUCTOKINASE 1"/>
    <property type="match status" value="1"/>
</dbReference>
<evidence type="ECO:0000313" key="12">
    <source>
        <dbReference type="EMBL" id="EJK66263.1"/>
    </source>
</evidence>
<evidence type="ECO:0000256" key="9">
    <source>
        <dbReference type="ARBA" id="ARBA00023152"/>
    </source>
</evidence>
<dbReference type="GO" id="GO:0005524">
    <property type="term" value="F:ATP binding"/>
    <property type="evidence" value="ECO:0007669"/>
    <property type="project" value="UniProtKB-KW"/>
</dbReference>
<gene>
    <name evidence="12" type="ORF">THAOC_12829</name>
</gene>
<comment type="catalytic activity">
    <reaction evidence="10">
        <text>beta-D-fructose 6-phosphate + ATP = beta-D-fructose 1,6-bisphosphate + ADP + H(+)</text>
        <dbReference type="Rhea" id="RHEA:16109"/>
        <dbReference type="ChEBI" id="CHEBI:15378"/>
        <dbReference type="ChEBI" id="CHEBI:30616"/>
        <dbReference type="ChEBI" id="CHEBI:32966"/>
        <dbReference type="ChEBI" id="CHEBI:57634"/>
        <dbReference type="ChEBI" id="CHEBI:456216"/>
        <dbReference type="EC" id="2.7.1.11"/>
    </reaction>
</comment>
<dbReference type="Gene3D" id="3.40.50.450">
    <property type="match status" value="1"/>
</dbReference>
<evidence type="ECO:0000256" key="8">
    <source>
        <dbReference type="ARBA" id="ARBA00022842"/>
    </source>
</evidence>
<reference evidence="12 13" key="1">
    <citation type="journal article" date="2012" name="Genome Biol.">
        <title>Genome and low-iron response of an oceanic diatom adapted to chronic iron limitation.</title>
        <authorList>
            <person name="Lommer M."/>
            <person name="Specht M."/>
            <person name="Roy A.S."/>
            <person name="Kraemer L."/>
            <person name="Andreson R."/>
            <person name="Gutowska M.A."/>
            <person name="Wolf J."/>
            <person name="Bergner S.V."/>
            <person name="Schilhabel M.B."/>
            <person name="Klostermeier U.C."/>
            <person name="Beiko R.G."/>
            <person name="Rosenstiel P."/>
            <person name="Hippler M."/>
            <person name="Laroche J."/>
        </authorList>
    </citation>
    <scope>NUCLEOTIDE SEQUENCE [LARGE SCALE GENOMIC DNA]</scope>
    <source>
        <strain evidence="12 13">CCMP1005</strain>
    </source>
</reference>
<dbReference type="Pfam" id="PF00365">
    <property type="entry name" value="PFK"/>
    <property type="match status" value="1"/>
</dbReference>
<keyword evidence="3" id="KW-0808">Transferase</keyword>
<dbReference type="SUPFAM" id="SSF53784">
    <property type="entry name" value="Phosphofructokinase"/>
    <property type="match status" value="1"/>
</dbReference>
<dbReference type="InterPro" id="IPR000023">
    <property type="entry name" value="Phosphofructokinase_dom"/>
</dbReference>
<organism evidence="12 13">
    <name type="scientific">Thalassiosira oceanica</name>
    <name type="common">Marine diatom</name>
    <dbReference type="NCBI Taxonomy" id="159749"/>
    <lineage>
        <taxon>Eukaryota</taxon>
        <taxon>Sar</taxon>
        <taxon>Stramenopiles</taxon>
        <taxon>Ochrophyta</taxon>
        <taxon>Bacillariophyta</taxon>
        <taxon>Coscinodiscophyceae</taxon>
        <taxon>Thalassiosirophycidae</taxon>
        <taxon>Thalassiosirales</taxon>
        <taxon>Thalassiosiraceae</taxon>
        <taxon>Thalassiosira</taxon>
    </lineage>
</organism>
<dbReference type="InterPro" id="IPR035966">
    <property type="entry name" value="PKF_sf"/>
</dbReference>
<dbReference type="GO" id="GO:0006002">
    <property type="term" value="P:fructose 6-phosphate metabolic process"/>
    <property type="evidence" value="ECO:0007669"/>
    <property type="project" value="InterPro"/>
</dbReference>
<sequence length="723" mass="78083">MFASASAFNQPISFNTAKVEMMSLERAMMLAQQPASAAFQRRRGPPSGALISSFVPCSSLRASCAGTLEGRARMIVDRAYVMKKELVGLESGDMQDVQKRGTLIIKAMPYQKKGPLVIGCLGRCDGVRHGCLAGAARSSAQPRSISAFQFASWFSEPTIHTTTPAHNIAINLANASMQHQRLAHATLLGILLQHASPGLTFSVLPSPQSVRPCKRVSSHRLGESRSSRSELWKIERIDRTNDWTDSAKTYPSPLALKPNIPKGWFIDPLRDAVAAKVQVDALESWEDSACFLSDEEEEEEGDCEFDRGQNAEAFVLAGPRAEIAYDTEKCKAAVVTCGGLCPGLNTVIREIVVCLRRQYGVNEVYGIPAGYRGFKSPETWRLLDEEAVRNIHNQGGSVLGSSRGGHDTFAIVDSLVAKEINLLFVVGGDGTVRGAARIAEEVKNRGLEISVAVVPKTIDNDVPLLDRTFGFETAVSSAREAIDVANTEAEGFPNGLGVVKVMGRNSGFIAMHSALGSCVVDLCLVPEVDFFLDGPGGIVDHLYERIRANDKAVVVVAEGAGQKLMAAMGEAGETVTDASGNILLDDIGPWLCRQLKTRLDPRLEEASDHGDKLTLKYLDPSYSVRGIPPLTADNLYCLQLAHNAVHGAMAGMTNFLVGAINTRECYIPIPLVADKRNVIDTRHQSLWETLVFATGQPSFQREGDDAEDFDALTTASGGVVLPD</sequence>
<evidence type="ECO:0000259" key="11">
    <source>
        <dbReference type="Pfam" id="PF00365"/>
    </source>
</evidence>
<evidence type="ECO:0000256" key="10">
    <source>
        <dbReference type="ARBA" id="ARBA00048070"/>
    </source>
</evidence>
<dbReference type="GO" id="GO:0003872">
    <property type="term" value="F:6-phosphofructokinase activity"/>
    <property type="evidence" value="ECO:0007669"/>
    <property type="project" value="UniProtKB-EC"/>
</dbReference>
<proteinExistence type="predicted"/>
<evidence type="ECO:0000256" key="7">
    <source>
        <dbReference type="ARBA" id="ARBA00022840"/>
    </source>
</evidence>
<evidence type="ECO:0000256" key="5">
    <source>
        <dbReference type="ARBA" id="ARBA00022741"/>
    </source>
</evidence>
<protein>
    <recommendedName>
        <fullName evidence="11">Phosphofructokinase domain-containing protein</fullName>
    </recommendedName>
</protein>
<dbReference type="AlphaFoldDB" id="K0SJ77"/>
<comment type="caution">
    <text evidence="12">The sequence shown here is derived from an EMBL/GenBank/DDBJ whole genome shotgun (WGS) entry which is preliminary data.</text>
</comment>
<evidence type="ECO:0000256" key="1">
    <source>
        <dbReference type="ARBA" id="ARBA00001946"/>
    </source>
</evidence>
<keyword evidence="9" id="KW-0324">Glycolysis</keyword>
<keyword evidence="5" id="KW-0547">Nucleotide-binding</keyword>
<accession>K0SJ77</accession>
<name>K0SJ77_THAOC</name>
<dbReference type="FunFam" id="3.40.50.450:FF:000002">
    <property type="entry name" value="ATP-dependent 6-phosphofructokinase"/>
    <property type="match status" value="1"/>
</dbReference>
<keyword evidence="6" id="KW-0418">Kinase</keyword>